<evidence type="ECO:0000256" key="3">
    <source>
        <dbReference type="ARBA" id="ARBA00022692"/>
    </source>
</evidence>
<dbReference type="Proteomes" id="UP000694523">
    <property type="component" value="Unplaced"/>
</dbReference>
<evidence type="ECO:0000256" key="1">
    <source>
        <dbReference type="ARBA" id="ARBA00004651"/>
    </source>
</evidence>
<organism evidence="12 13">
    <name type="scientific">Neogobius melanostomus</name>
    <name type="common">round goby</name>
    <dbReference type="NCBI Taxonomy" id="47308"/>
    <lineage>
        <taxon>Eukaryota</taxon>
        <taxon>Metazoa</taxon>
        <taxon>Chordata</taxon>
        <taxon>Craniata</taxon>
        <taxon>Vertebrata</taxon>
        <taxon>Euteleostomi</taxon>
        <taxon>Actinopterygii</taxon>
        <taxon>Neopterygii</taxon>
        <taxon>Teleostei</taxon>
        <taxon>Neoteleostei</taxon>
        <taxon>Acanthomorphata</taxon>
        <taxon>Gobiaria</taxon>
        <taxon>Gobiiformes</taxon>
        <taxon>Gobioidei</taxon>
        <taxon>Gobiidae</taxon>
        <taxon>Benthophilinae</taxon>
        <taxon>Neogobiini</taxon>
        <taxon>Neogobius</taxon>
    </lineage>
</organism>
<evidence type="ECO:0000256" key="10">
    <source>
        <dbReference type="SAM" id="Phobius"/>
    </source>
</evidence>
<keyword evidence="4 10" id="KW-1133">Transmembrane helix</keyword>
<reference evidence="12" key="2">
    <citation type="submission" date="2025-09" db="UniProtKB">
        <authorList>
            <consortium name="Ensembl"/>
        </authorList>
    </citation>
    <scope>IDENTIFICATION</scope>
</reference>
<keyword evidence="13" id="KW-1185">Reference proteome</keyword>
<feature type="transmembrane region" description="Helical" evidence="10">
    <location>
        <begin position="111"/>
        <end position="129"/>
    </location>
</feature>
<evidence type="ECO:0000313" key="12">
    <source>
        <dbReference type="Ensembl" id="ENSNMLP00000044927.1"/>
    </source>
</evidence>
<sequence>MSLNRTDAYIEIHPCHRLNVNSFVLTDNPSALCFLLYFCLCFLSIITVCGNLLVILSIIYFRQLHTPTNYLILSLAVADLLVGFVVFPLTIEFSISSCLFEKDLFCQIRSTFDMSLCTSSILHLMCISIDRYYSVCQPLTYRARINDNVVLGMIMVSWSISAFIGIGLTVINQQHCEGECFVDIMLANIMGLILAFYAPVFVMLCIYLKIFLVAQKQARSIQSTQSGVSKMEKKATKTLATVMGVFLLCWLPFYICTTVMSFSPGSLLPLALIELLNWLALLNSTLNPFIYAFFYSWFRGAFRMIITGRIFIGNFTNSKLQ</sequence>
<keyword evidence="2" id="KW-1003">Cell membrane</keyword>
<dbReference type="FunFam" id="1.20.1070.10:FF:000279">
    <property type="entry name" value="Trace amine-associated receptor 16f"/>
    <property type="match status" value="1"/>
</dbReference>
<evidence type="ECO:0000256" key="4">
    <source>
        <dbReference type="ARBA" id="ARBA00022989"/>
    </source>
</evidence>
<feature type="transmembrane region" description="Helical" evidence="10">
    <location>
        <begin position="275"/>
        <end position="298"/>
    </location>
</feature>
<comment type="subcellular location">
    <subcellularLocation>
        <location evidence="1">Cell membrane</location>
        <topology evidence="1">Multi-pass membrane protein</topology>
    </subcellularLocation>
</comment>
<comment type="similarity">
    <text evidence="9">Belongs to the G-protein coupled receptor 1 family.</text>
</comment>
<feature type="transmembrane region" description="Helical" evidence="10">
    <location>
        <begin position="235"/>
        <end position="255"/>
    </location>
</feature>
<keyword evidence="6 10" id="KW-0472">Membrane</keyword>
<dbReference type="SUPFAM" id="SSF81321">
    <property type="entry name" value="Family A G protein-coupled receptor-like"/>
    <property type="match status" value="1"/>
</dbReference>
<name>A0A8C6V2X9_9GOBI</name>
<protein>
    <submittedName>
        <fullName evidence="12">Trace amine associated receptor 1</fullName>
    </submittedName>
</protein>
<evidence type="ECO:0000256" key="6">
    <source>
        <dbReference type="ARBA" id="ARBA00023136"/>
    </source>
</evidence>
<proteinExistence type="inferred from homology"/>
<reference evidence="12" key="1">
    <citation type="submission" date="2025-08" db="UniProtKB">
        <authorList>
            <consortium name="Ensembl"/>
        </authorList>
    </citation>
    <scope>IDENTIFICATION</scope>
</reference>
<feature type="domain" description="G-protein coupled receptors family 1 profile" evidence="11">
    <location>
        <begin position="50"/>
        <end position="291"/>
    </location>
</feature>
<dbReference type="GO" id="GO:0005886">
    <property type="term" value="C:plasma membrane"/>
    <property type="evidence" value="ECO:0007669"/>
    <property type="project" value="UniProtKB-SubCell"/>
</dbReference>
<feature type="transmembrane region" description="Helical" evidence="10">
    <location>
        <begin position="34"/>
        <end position="61"/>
    </location>
</feature>
<dbReference type="SMART" id="SM01381">
    <property type="entry name" value="7TM_GPCR_Srsx"/>
    <property type="match status" value="1"/>
</dbReference>
<dbReference type="InterPro" id="IPR000276">
    <property type="entry name" value="GPCR_Rhodpsn"/>
</dbReference>
<dbReference type="AlphaFoldDB" id="A0A8C6V2X9"/>
<evidence type="ECO:0000256" key="9">
    <source>
        <dbReference type="RuleBase" id="RU000688"/>
    </source>
</evidence>
<dbReference type="InterPro" id="IPR017452">
    <property type="entry name" value="GPCR_Rhodpsn_7TM"/>
</dbReference>
<dbReference type="PANTHER" id="PTHR24249:SF415">
    <property type="entry name" value="TRACE AMINE-ASSOCIATED RECEPTOR 1"/>
    <property type="match status" value="1"/>
</dbReference>
<evidence type="ECO:0000256" key="2">
    <source>
        <dbReference type="ARBA" id="ARBA00022475"/>
    </source>
</evidence>
<evidence type="ECO:0000256" key="5">
    <source>
        <dbReference type="ARBA" id="ARBA00023040"/>
    </source>
</evidence>
<dbReference type="PROSITE" id="PS50262">
    <property type="entry name" value="G_PROTEIN_RECEP_F1_2"/>
    <property type="match status" value="1"/>
</dbReference>
<keyword evidence="7 9" id="KW-0675">Receptor</keyword>
<dbReference type="InterPro" id="IPR050569">
    <property type="entry name" value="TAAR"/>
</dbReference>
<evidence type="ECO:0000256" key="7">
    <source>
        <dbReference type="ARBA" id="ARBA00023170"/>
    </source>
</evidence>
<dbReference type="PRINTS" id="PR00237">
    <property type="entry name" value="GPCRRHODOPSN"/>
</dbReference>
<keyword evidence="8 9" id="KW-0807">Transducer</keyword>
<dbReference type="Pfam" id="PF00001">
    <property type="entry name" value="7tm_1"/>
    <property type="match status" value="1"/>
</dbReference>
<dbReference type="GO" id="GO:0001594">
    <property type="term" value="F:trace-amine receptor activity"/>
    <property type="evidence" value="ECO:0007669"/>
    <property type="project" value="TreeGrafter"/>
</dbReference>
<evidence type="ECO:0000259" key="11">
    <source>
        <dbReference type="PROSITE" id="PS50262"/>
    </source>
</evidence>
<feature type="transmembrane region" description="Helical" evidence="10">
    <location>
        <begin position="191"/>
        <end position="214"/>
    </location>
</feature>
<dbReference type="Ensembl" id="ENSNMLT00000049861.1">
    <property type="protein sequence ID" value="ENSNMLP00000044927.1"/>
    <property type="gene ID" value="ENSNMLG00000027141.1"/>
</dbReference>
<keyword evidence="5 9" id="KW-0297">G-protein coupled receptor</keyword>
<dbReference type="Gene3D" id="1.20.1070.10">
    <property type="entry name" value="Rhodopsin 7-helix transmembrane proteins"/>
    <property type="match status" value="1"/>
</dbReference>
<accession>A0A8C6V2X9</accession>
<feature type="transmembrane region" description="Helical" evidence="10">
    <location>
        <begin position="149"/>
        <end position="171"/>
    </location>
</feature>
<evidence type="ECO:0000256" key="8">
    <source>
        <dbReference type="ARBA" id="ARBA00023224"/>
    </source>
</evidence>
<evidence type="ECO:0000313" key="13">
    <source>
        <dbReference type="Proteomes" id="UP000694523"/>
    </source>
</evidence>
<feature type="transmembrane region" description="Helical" evidence="10">
    <location>
        <begin position="70"/>
        <end position="91"/>
    </location>
</feature>
<dbReference type="PROSITE" id="PS00237">
    <property type="entry name" value="G_PROTEIN_RECEP_F1_1"/>
    <property type="match status" value="1"/>
</dbReference>
<keyword evidence="3 9" id="KW-0812">Transmembrane</keyword>
<dbReference type="PANTHER" id="PTHR24249">
    <property type="entry name" value="HISTAMINE RECEPTOR-RELATED G-PROTEIN COUPLED RECEPTOR"/>
    <property type="match status" value="1"/>
</dbReference>